<dbReference type="Proteomes" id="UP000177941">
    <property type="component" value="Unassembled WGS sequence"/>
</dbReference>
<dbReference type="AlphaFoldDB" id="A0A1G1X9H0"/>
<evidence type="ECO:0000256" key="1">
    <source>
        <dbReference type="SAM" id="Coils"/>
    </source>
</evidence>
<gene>
    <name evidence="2" type="ORF">A3E36_03220</name>
</gene>
<dbReference type="EMBL" id="MHHS01000032">
    <property type="protein sequence ID" value="OGY36576.1"/>
    <property type="molecule type" value="Genomic_DNA"/>
</dbReference>
<reference evidence="2 3" key="1">
    <citation type="journal article" date="2016" name="Nat. Commun.">
        <title>Thousands of microbial genomes shed light on interconnected biogeochemical processes in an aquifer system.</title>
        <authorList>
            <person name="Anantharaman K."/>
            <person name="Brown C.T."/>
            <person name="Hug L.A."/>
            <person name="Sharon I."/>
            <person name="Castelle C.J."/>
            <person name="Probst A.J."/>
            <person name="Thomas B.C."/>
            <person name="Singh A."/>
            <person name="Wilkins M.J."/>
            <person name="Karaoz U."/>
            <person name="Brodie E.L."/>
            <person name="Williams K.H."/>
            <person name="Hubbard S.S."/>
            <person name="Banfield J.F."/>
        </authorList>
    </citation>
    <scope>NUCLEOTIDE SEQUENCE [LARGE SCALE GENOMIC DNA]</scope>
</reference>
<evidence type="ECO:0000313" key="3">
    <source>
        <dbReference type="Proteomes" id="UP000177941"/>
    </source>
</evidence>
<keyword evidence="1" id="KW-0175">Coiled coil</keyword>
<accession>A0A1G1X9H0</accession>
<sequence length="108" mass="12341">MKKSTQMNSKSEPATLHDLEIWGGNLAAQIASLETGQQGHANTLDQHTQILDQHTKQLNELKQISLDILEMVTSNESKLSPIPRHDDRIQNHEERIEKLEVKVRILQK</sequence>
<evidence type="ECO:0000313" key="2">
    <source>
        <dbReference type="EMBL" id="OGY36576.1"/>
    </source>
</evidence>
<comment type="caution">
    <text evidence="2">The sequence shown here is derived from an EMBL/GenBank/DDBJ whole genome shotgun (WGS) entry which is preliminary data.</text>
</comment>
<organism evidence="2 3">
    <name type="scientific">Candidatus Andersenbacteria bacterium RIFCSPHIGHO2_12_FULL_45_11b</name>
    <dbReference type="NCBI Taxonomy" id="1797282"/>
    <lineage>
        <taxon>Bacteria</taxon>
        <taxon>Candidatus Anderseniibacteriota</taxon>
    </lineage>
</organism>
<name>A0A1G1X9H0_9BACT</name>
<proteinExistence type="predicted"/>
<protein>
    <submittedName>
        <fullName evidence="2">Uncharacterized protein</fullName>
    </submittedName>
</protein>
<feature type="coiled-coil region" evidence="1">
    <location>
        <begin position="44"/>
        <end position="102"/>
    </location>
</feature>